<dbReference type="EMBL" id="BRYB01001558">
    <property type="protein sequence ID" value="GMI28547.1"/>
    <property type="molecule type" value="Genomic_DNA"/>
</dbReference>
<accession>A0ABQ6ML55</accession>
<gene>
    <name evidence="2" type="ORF">TeGR_g14329</name>
</gene>
<dbReference type="SUPFAM" id="SSF52799">
    <property type="entry name" value="(Phosphotyrosine protein) phosphatases II"/>
    <property type="match status" value="1"/>
</dbReference>
<keyword evidence="3" id="KW-1185">Reference proteome</keyword>
<evidence type="ECO:0000313" key="3">
    <source>
        <dbReference type="Proteomes" id="UP001165060"/>
    </source>
</evidence>
<protein>
    <recommendedName>
        <fullName evidence="4">Tyrosine specific protein phosphatases domain-containing protein</fullName>
    </recommendedName>
</protein>
<evidence type="ECO:0008006" key="4">
    <source>
        <dbReference type="Google" id="ProtNLM"/>
    </source>
</evidence>
<dbReference type="PROSITE" id="PS00383">
    <property type="entry name" value="TYR_PHOSPHATASE_1"/>
    <property type="match status" value="1"/>
</dbReference>
<feature type="region of interest" description="Disordered" evidence="1">
    <location>
        <begin position="239"/>
        <end position="263"/>
    </location>
</feature>
<dbReference type="Proteomes" id="UP001165060">
    <property type="component" value="Unassembled WGS sequence"/>
</dbReference>
<dbReference type="PANTHER" id="PTHR31126:SF1">
    <property type="entry name" value="TYROSINE SPECIFIC PROTEIN PHOSPHATASES DOMAIN-CONTAINING PROTEIN"/>
    <property type="match status" value="1"/>
</dbReference>
<name>A0ABQ6ML55_9STRA</name>
<dbReference type="Pfam" id="PF13350">
    <property type="entry name" value="Y_phosphatase3"/>
    <property type="match status" value="1"/>
</dbReference>
<sequence length="308" mass="32284">MGARTKVSWRAFTGAIASLSCLLLLTPARALALAPLEGVANFRLVTPLVPGLYRSAELERASDKDADFLLNELGVRTIVDLRNDDEVAEARRTLSSGGERLVGAGASPGRVHLPPLGNVAAFFDAVAASLPPGRRLRALAWLLLDGGKRDQLLRDELTREGTPRLLYTSMLQSAPVTWGAAFRAAASASPAAPAVVHCAKGKDRTGVLAALVALAAGEGEAAVVEEYARSAGLLAAHARARGEPGGEPEAGRRGGVDWSALRGTPPEAMEETLAWLRREHGSVDGYLDRIGVDAACRAELRGRSGSSS</sequence>
<proteinExistence type="predicted"/>
<comment type="caution">
    <text evidence="2">The sequence shown here is derived from an EMBL/GenBank/DDBJ whole genome shotgun (WGS) entry which is preliminary data.</text>
</comment>
<feature type="compositionally biased region" description="Basic and acidic residues" evidence="1">
    <location>
        <begin position="240"/>
        <end position="255"/>
    </location>
</feature>
<dbReference type="InterPro" id="IPR016130">
    <property type="entry name" value="Tyr_Pase_AS"/>
</dbReference>
<dbReference type="InterPro" id="IPR029021">
    <property type="entry name" value="Prot-tyrosine_phosphatase-like"/>
</dbReference>
<dbReference type="Gene3D" id="3.90.190.10">
    <property type="entry name" value="Protein tyrosine phosphatase superfamily"/>
    <property type="match status" value="1"/>
</dbReference>
<organism evidence="2 3">
    <name type="scientific">Tetraparma gracilis</name>
    <dbReference type="NCBI Taxonomy" id="2962635"/>
    <lineage>
        <taxon>Eukaryota</taxon>
        <taxon>Sar</taxon>
        <taxon>Stramenopiles</taxon>
        <taxon>Ochrophyta</taxon>
        <taxon>Bolidophyceae</taxon>
        <taxon>Parmales</taxon>
        <taxon>Triparmaceae</taxon>
        <taxon>Tetraparma</taxon>
    </lineage>
</organism>
<dbReference type="PROSITE" id="PS51257">
    <property type="entry name" value="PROKAR_LIPOPROTEIN"/>
    <property type="match status" value="1"/>
</dbReference>
<evidence type="ECO:0000313" key="2">
    <source>
        <dbReference type="EMBL" id="GMI28547.1"/>
    </source>
</evidence>
<evidence type="ECO:0000256" key="1">
    <source>
        <dbReference type="SAM" id="MobiDB-lite"/>
    </source>
</evidence>
<reference evidence="2 3" key="1">
    <citation type="journal article" date="2023" name="Commun. Biol.">
        <title>Genome analysis of Parmales, the sister group of diatoms, reveals the evolutionary specialization of diatoms from phago-mixotrophs to photoautotrophs.</title>
        <authorList>
            <person name="Ban H."/>
            <person name="Sato S."/>
            <person name="Yoshikawa S."/>
            <person name="Yamada K."/>
            <person name="Nakamura Y."/>
            <person name="Ichinomiya M."/>
            <person name="Sato N."/>
            <person name="Blanc-Mathieu R."/>
            <person name="Endo H."/>
            <person name="Kuwata A."/>
            <person name="Ogata H."/>
        </authorList>
    </citation>
    <scope>NUCLEOTIDE SEQUENCE [LARGE SCALE GENOMIC DNA]</scope>
</reference>
<dbReference type="PANTHER" id="PTHR31126">
    <property type="entry name" value="TYROSINE-PROTEIN PHOSPHATASE"/>
    <property type="match status" value="1"/>
</dbReference>
<dbReference type="InterPro" id="IPR026893">
    <property type="entry name" value="Tyr/Ser_Pase_IphP-type"/>
</dbReference>